<feature type="transmembrane region" description="Helical" evidence="9">
    <location>
        <begin position="112"/>
        <end position="133"/>
    </location>
</feature>
<keyword evidence="5" id="KW-0029">Amino-acid transport</keyword>
<feature type="transmembrane region" description="Helical" evidence="9">
    <location>
        <begin position="296"/>
        <end position="316"/>
    </location>
</feature>
<proteinExistence type="inferred from homology"/>
<feature type="region of interest" description="Disordered" evidence="8">
    <location>
        <begin position="1"/>
        <end position="23"/>
    </location>
</feature>
<feature type="region of interest" description="Disordered" evidence="8">
    <location>
        <begin position="468"/>
        <end position="491"/>
    </location>
</feature>
<dbReference type="Proteomes" id="UP001152755">
    <property type="component" value="Unassembled WGS sequence"/>
</dbReference>
<dbReference type="GO" id="GO:0006865">
    <property type="term" value="P:amino acid transport"/>
    <property type="evidence" value="ECO:0007669"/>
    <property type="project" value="UniProtKB-KW"/>
</dbReference>
<organism evidence="11 12">
    <name type="scientific">Speluncibacter jeojiensis</name>
    <dbReference type="NCBI Taxonomy" id="2710754"/>
    <lineage>
        <taxon>Bacteria</taxon>
        <taxon>Bacillati</taxon>
        <taxon>Actinomycetota</taxon>
        <taxon>Actinomycetes</taxon>
        <taxon>Mycobacteriales</taxon>
        <taxon>Speluncibacteraceae</taxon>
        <taxon>Speluncibacter</taxon>
    </lineage>
</organism>
<dbReference type="PIRSF" id="PIRSF006060">
    <property type="entry name" value="AA_transporter"/>
    <property type="match status" value="1"/>
</dbReference>
<dbReference type="AlphaFoldDB" id="A0A9X4LZS9"/>
<dbReference type="PROSITE" id="PS00218">
    <property type="entry name" value="AMINO_ACID_PERMEASE_1"/>
    <property type="match status" value="1"/>
</dbReference>
<feature type="transmembrane region" description="Helical" evidence="9">
    <location>
        <begin position="35"/>
        <end position="56"/>
    </location>
</feature>
<feature type="domain" description="Amino acid permease/ SLC12A" evidence="10">
    <location>
        <begin position="34"/>
        <end position="467"/>
    </location>
</feature>
<keyword evidence="7 9" id="KW-0472">Membrane</keyword>
<evidence type="ECO:0000256" key="6">
    <source>
        <dbReference type="ARBA" id="ARBA00022989"/>
    </source>
</evidence>
<dbReference type="Gene3D" id="1.20.1740.10">
    <property type="entry name" value="Amino acid/polyamine transporter I"/>
    <property type="match status" value="1"/>
</dbReference>
<keyword evidence="6 9" id="KW-1133">Transmembrane helix</keyword>
<keyword evidence="4 9" id="KW-0812">Transmembrane</keyword>
<keyword evidence="3" id="KW-0813">Transport</keyword>
<dbReference type="InterPro" id="IPR004841">
    <property type="entry name" value="AA-permease/SLC12A_dom"/>
</dbReference>
<protein>
    <submittedName>
        <fullName evidence="11">Amino acid permease</fullName>
    </submittedName>
</protein>
<feature type="transmembrane region" description="Helical" evidence="9">
    <location>
        <begin position="257"/>
        <end position="276"/>
    </location>
</feature>
<feature type="transmembrane region" description="Helical" evidence="9">
    <location>
        <begin position="214"/>
        <end position="236"/>
    </location>
</feature>
<evidence type="ECO:0000259" key="10">
    <source>
        <dbReference type="Pfam" id="PF00324"/>
    </source>
</evidence>
<dbReference type="EMBL" id="JANRHA010000007">
    <property type="protein sequence ID" value="MDG3015388.1"/>
    <property type="molecule type" value="Genomic_DNA"/>
</dbReference>
<name>A0A9X4LZS9_9ACTN</name>
<evidence type="ECO:0000256" key="7">
    <source>
        <dbReference type="ARBA" id="ARBA00023136"/>
    </source>
</evidence>
<comment type="caution">
    <text evidence="11">The sequence shown here is derived from an EMBL/GenBank/DDBJ whole genome shotgun (WGS) entry which is preliminary data.</text>
</comment>
<evidence type="ECO:0000256" key="8">
    <source>
        <dbReference type="SAM" id="MobiDB-lite"/>
    </source>
</evidence>
<feature type="transmembrane region" description="Helical" evidence="9">
    <location>
        <begin position="139"/>
        <end position="158"/>
    </location>
</feature>
<accession>A0A9X4LZS9</accession>
<dbReference type="InterPro" id="IPR004840">
    <property type="entry name" value="Amino_acid_permease_CS"/>
</dbReference>
<feature type="transmembrane region" description="Helical" evidence="9">
    <location>
        <begin position="62"/>
        <end position="81"/>
    </location>
</feature>
<gene>
    <name evidence="11" type="ORF">NVS88_12590</name>
</gene>
<comment type="similarity">
    <text evidence="2">Belongs to the amino acid-polyamine-organocation (APC) superfamily. Amino acid transporter (AAT) (TC 2.A.3.1) family.</text>
</comment>
<evidence type="ECO:0000313" key="11">
    <source>
        <dbReference type="EMBL" id="MDG3015388.1"/>
    </source>
</evidence>
<evidence type="ECO:0000256" key="1">
    <source>
        <dbReference type="ARBA" id="ARBA00004141"/>
    </source>
</evidence>
<keyword evidence="12" id="KW-1185">Reference proteome</keyword>
<dbReference type="GO" id="GO:0055085">
    <property type="term" value="P:transmembrane transport"/>
    <property type="evidence" value="ECO:0007669"/>
    <property type="project" value="InterPro"/>
</dbReference>
<evidence type="ECO:0000256" key="2">
    <source>
        <dbReference type="ARBA" id="ARBA00008583"/>
    </source>
</evidence>
<sequence length="491" mass="51700">MNPSQVTGPDTTGPDGARPDGVPAPLGNGLKVRHLTMMGLGSAIGAGLFLGTGVGIAKAGPAVLISYLIAGLIVISVMRMLGEMGAAVPASGSFSEYARIGIGEWAGFTMGWLYWVMLIMVLGAEITGASAIVSGWLPAVPQWAIALVFVTFFAVVNLSKVGNFGEFEFWFAAIKVAVIVGFLVLGVLVIFGVLPHTDPAGFTHFLGDGGFMPNGIGGVAAGLLVVAFAFGGIEIVTIAAAESEDPERSIATAVRSVVWRISVFYLGAVAIMVFVLPWHSADSGTGPFVAVLDQAHLPMVSGLMEVVVVIALLSAFNANVYGTSRMAYSLALRGDGPRVLTRLSRTGVPSAAVWLSVFFGFVSVLLNWLLPDQLLSILLNAVGSALLVIWVFIAVAQLRLRPRLERAGTLPVRMWGHPYLTWLTLAALGGLIALMATDADARKQLLSTLVLFAVIAFCGVVTARRRRRRSNDSQANHGQADHPLAADRSPV</sequence>
<feature type="transmembrane region" description="Helical" evidence="9">
    <location>
        <begin position="170"/>
        <end position="194"/>
    </location>
</feature>
<evidence type="ECO:0000256" key="9">
    <source>
        <dbReference type="SAM" id="Phobius"/>
    </source>
</evidence>
<dbReference type="PANTHER" id="PTHR43495">
    <property type="entry name" value="GABA PERMEASE"/>
    <property type="match status" value="1"/>
</dbReference>
<reference evidence="11" key="1">
    <citation type="submission" date="2022-08" db="EMBL/GenBank/DDBJ databases">
        <title>Genome analysis of Corynebacteriales strain.</title>
        <authorList>
            <person name="Lee S.D."/>
        </authorList>
    </citation>
    <scope>NUCLEOTIDE SEQUENCE</scope>
    <source>
        <strain evidence="11">D3-21</strain>
    </source>
</reference>
<dbReference type="GO" id="GO:0016020">
    <property type="term" value="C:membrane"/>
    <property type="evidence" value="ECO:0007669"/>
    <property type="project" value="UniProtKB-SubCell"/>
</dbReference>
<feature type="transmembrane region" description="Helical" evidence="9">
    <location>
        <begin position="376"/>
        <end position="398"/>
    </location>
</feature>
<feature type="transmembrane region" description="Helical" evidence="9">
    <location>
        <begin position="419"/>
        <end position="439"/>
    </location>
</feature>
<evidence type="ECO:0000256" key="5">
    <source>
        <dbReference type="ARBA" id="ARBA00022970"/>
    </source>
</evidence>
<dbReference type="Pfam" id="PF00324">
    <property type="entry name" value="AA_permease"/>
    <property type="match status" value="1"/>
</dbReference>
<comment type="subcellular location">
    <subcellularLocation>
        <location evidence="1">Membrane</location>
        <topology evidence="1">Multi-pass membrane protein</topology>
    </subcellularLocation>
</comment>
<dbReference type="FunFam" id="1.20.1740.10:FF:000001">
    <property type="entry name" value="Amino acid permease"/>
    <property type="match status" value="1"/>
</dbReference>
<feature type="compositionally biased region" description="Polar residues" evidence="8">
    <location>
        <begin position="1"/>
        <end position="10"/>
    </location>
</feature>
<feature type="transmembrane region" description="Helical" evidence="9">
    <location>
        <begin position="351"/>
        <end position="370"/>
    </location>
</feature>
<evidence type="ECO:0000256" key="3">
    <source>
        <dbReference type="ARBA" id="ARBA00022448"/>
    </source>
</evidence>
<feature type="transmembrane region" description="Helical" evidence="9">
    <location>
        <begin position="445"/>
        <end position="463"/>
    </location>
</feature>
<dbReference type="PANTHER" id="PTHR43495:SF5">
    <property type="entry name" value="GAMMA-AMINOBUTYRIC ACID PERMEASE"/>
    <property type="match status" value="1"/>
</dbReference>
<evidence type="ECO:0000256" key="4">
    <source>
        <dbReference type="ARBA" id="ARBA00022692"/>
    </source>
</evidence>
<evidence type="ECO:0000313" key="12">
    <source>
        <dbReference type="Proteomes" id="UP001152755"/>
    </source>
</evidence>